<dbReference type="EMBL" id="CDRZ01000259">
    <property type="protein sequence ID" value="CEO89810.1"/>
    <property type="molecule type" value="Genomic_DNA"/>
</dbReference>
<organism evidence="1 2">
    <name type="scientific">Syntrophaceticus schinkii</name>
    <dbReference type="NCBI Taxonomy" id="499207"/>
    <lineage>
        <taxon>Bacteria</taxon>
        <taxon>Bacillati</taxon>
        <taxon>Bacillota</taxon>
        <taxon>Clostridia</taxon>
        <taxon>Thermoanaerobacterales</taxon>
        <taxon>Thermoanaerobacterales Family III. Incertae Sedis</taxon>
        <taxon>Syntrophaceticus</taxon>
    </lineage>
</organism>
<evidence type="ECO:0000313" key="2">
    <source>
        <dbReference type="Proteomes" id="UP000046155"/>
    </source>
</evidence>
<reference evidence="2" key="1">
    <citation type="submission" date="2015-01" db="EMBL/GenBank/DDBJ databases">
        <authorList>
            <person name="Manzoor Shahid"/>
            <person name="Zubair Saima"/>
        </authorList>
    </citation>
    <scope>NUCLEOTIDE SEQUENCE [LARGE SCALE GENOMIC DNA]</scope>
    <source>
        <strain evidence="2">Sp3</strain>
    </source>
</reference>
<keyword evidence="2" id="KW-1185">Reference proteome</keyword>
<dbReference type="AlphaFoldDB" id="A0A0B7MIF0"/>
<evidence type="ECO:0000313" key="1">
    <source>
        <dbReference type="EMBL" id="CEO89810.1"/>
    </source>
</evidence>
<dbReference type="Proteomes" id="UP000046155">
    <property type="component" value="Unassembled WGS sequence"/>
</dbReference>
<name>A0A0B7MIF0_9FIRM</name>
<protein>
    <submittedName>
        <fullName evidence="1">Uncharacterized protein</fullName>
    </submittedName>
</protein>
<gene>
    <name evidence="1" type="ORF">SSCH_600030</name>
</gene>
<sequence length="204" mass="23451">MRDGQLLGKEILSKIDMLIEVILSVELSDGKEKMKYQEQGAVLVKEISELLAKLIGPREDYIKDALKELIVQRMPDHNIGNSSDDFNELFKSLYQSSEKQDLPLAVSTPVDPLQRAISYLFSQFNIIKNYRYHGCFFSYYIPSLKIAIDNSAVSQCTDYVRKEYVCRQNGINLISISSRELPCSREIAREIKRRLDINHSPVLE</sequence>
<accession>A0A0B7MIF0</accession>
<proteinExistence type="predicted"/>